<organism evidence="1 2">
    <name type="scientific">Mandrillus leucophaeus</name>
    <name type="common">Drill</name>
    <name type="synonym">Papio leucophaeus</name>
    <dbReference type="NCBI Taxonomy" id="9568"/>
    <lineage>
        <taxon>Eukaryota</taxon>
        <taxon>Metazoa</taxon>
        <taxon>Chordata</taxon>
        <taxon>Craniata</taxon>
        <taxon>Vertebrata</taxon>
        <taxon>Euteleostomi</taxon>
        <taxon>Mammalia</taxon>
        <taxon>Eutheria</taxon>
        <taxon>Euarchontoglires</taxon>
        <taxon>Primates</taxon>
        <taxon>Haplorrhini</taxon>
        <taxon>Catarrhini</taxon>
        <taxon>Cercopithecidae</taxon>
        <taxon>Cercopithecinae</taxon>
        <taxon>Mandrillus</taxon>
    </lineage>
</organism>
<accession>A0A2K5XTZ9</accession>
<dbReference type="Proteomes" id="UP000233140">
    <property type="component" value="Unassembled WGS sequence"/>
</dbReference>
<evidence type="ECO:0000313" key="1">
    <source>
        <dbReference type="Ensembl" id="ENSMLEP00000006803.1"/>
    </source>
</evidence>
<keyword evidence="2" id="KW-1185">Reference proteome</keyword>
<sequence length="65" mass="6956">MDQPTAHSMSLGGVCEAVIPAPHLPGKSSYSDVHVGLQSLMSPCLWPMHPNKDTPQGSARHCNFT</sequence>
<dbReference type="Ensembl" id="ENSMLET00000030046.1">
    <property type="protein sequence ID" value="ENSMLEP00000006803.1"/>
    <property type="gene ID" value="ENSMLEG00000027301.1"/>
</dbReference>
<reference evidence="1" key="2">
    <citation type="submission" date="2025-09" db="UniProtKB">
        <authorList>
            <consortium name="Ensembl"/>
        </authorList>
    </citation>
    <scope>IDENTIFICATION</scope>
</reference>
<reference evidence="1" key="1">
    <citation type="submission" date="2025-08" db="UniProtKB">
        <authorList>
            <consortium name="Ensembl"/>
        </authorList>
    </citation>
    <scope>IDENTIFICATION</scope>
</reference>
<dbReference type="AlphaFoldDB" id="A0A2K5XTZ9"/>
<dbReference type="GeneTree" id="ENSGT00910000148873"/>
<evidence type="ECO:0000313" key="2">
    <source>
        <dbReference type="Proteomes" id="UP000233140"/>
    </source>
</evidence>
<name>A0A2K5XTZ9_MANLE</name>
<protein>
    <submittedName>
        <fullName evidence="1">Uncharacterized protein</fullName>
    </submittedName>
</protein>
<proteinExistence type="predicted"/>